<dbReference type="Gene3D" id="1.10.443.10">
    <property type="entry name" value="Intergrase catalytic core"/>
    <property type="match status" value="1"/>
</dbReference>
<name>A0A437LTM3_9BURK</name>
<dbReference type="InterPro" id="IPR023009">
    <property type="entry name" value="Tyrosine_recombinase_XerC/XerD"/>
</dbReference>
<dbReference type="InterPro" id="IPR044068">
    <property type="entry name" value="CB"/>
</dbReference>
<keyword evidence="13" id="KW-1185">Reference proteome</keyword>
<dbReference type="GO" id="GO:0051301">
    <property type="term" value="P:cell division"/>
    <property type="evidence" value="ECO:0007669"/>
    <property type="project" value="UniProtKB-KW"/>
</dbReference>
<reference evidence="12 13" key="1">
    <citation type="submission" date="2019-01" db="EMBL/GenBank/DDBJ databases">
        <authorList>
            <person name="Chen W.-M."/>
        </authorList>
    </citation>
    <scope>NUCLEOTIDE SEQUENCE [LARGE SCALE GENOMIC DNA]</scope>
    <source>
        <strain evidence="12 13">CCP-18</strain>
    </source>
</reference>
<feature type="active site" evidence="9">
    <location>
        <position position="250"/>
    </location>
</feature>
<dbReference type="EMBL" id="SACM01000001">
    <property type="protein sequence ID" value="RVT88759.1"/>
    <property type="molecule type" value="Genomic_DNA"/>
</dbReference>
<comment type="similarity">
    <text evidence="9">Belongs to the 'phage' integrase family. XerC subfamily.</text>
</comment>
<evidence type="ECO:0000256" key="5">
    <source>
        <dbReference type="ARBA" id="ARBA00022908"/>
    </source>
</evidence>
<evidence type="ECO:0000256" key="6">
    <source>
        <dbReference type="ARBA" id="ARBA00023125"/>
    </source>
</evidence>
<dbReference type="GO" id="GO:0003677">
    <property type="term" value="F:DNA binding"/>
    <property type="evidence" value="ECO:0007669"/>
    <property type="project" value="UniProtKB-UniRule"/>
</dbReference>
<dbReference type="InterPro" id="IPR004107">
    <property type="entry name" value="Integrase_SAM-like_N"/>
</dbReference>
<evidence type="ECO:0000256" key="1">
    <source>
        <dbReference type="ARBA" id="ARBA00004496"/>
    </source>
</evidence>
<feature type="domain" description="Core-binding (CB)" evidence="11">
    <location>
        <begin position="1"/>
        <end position="87"/>
    </location>
</feature>
<dbReference type="InterPro" id="IPR010998">
    <property type="entry name" value="Integrase_recombinase_N"/>
</dbReference>
<comment type="subunit">
    <text evidence="9">Forms a cyclic heterotetrameric complex composed of two molecules of XerC and two molecules of XerD.</text>
</comment>
<dbReference type="HAMAP" id="MF_01808">
    <property type="entry name" value="Recomb_XerC_XerD"/>
    <property type="match status" value="1"/>
</dbReference>
<dbReference type="SUPFAM" id="SSF56349">
    <property type="entry name" value="DNA breaking-rejoining enzymes"/>
    <property type="match status" value="1"/>
</dbReference>
<feature type="active site" evidence="9">
    <location>
        <position position="276"/>
    </location>
</feature>
<keyword evidence="4 9" id="KW-0159">Chromosome partition</keyword>
<dbReference type="Proteomes" id="UP000288587">
    <property type="component" value="Unassembled WGS sequence"/>
</dbReference>
<dbReference type="PROSITE" id="PS51900">
    <property type="entry name" value="CB"/>
    <property type="match status" value="1"/>
</dbReference>
<dbReference type="Pfam" id="PF02899">
    <property type="entry name" value="Phage_int_SAM_1"/>
    <property type="match status" value="1"/>
</dbReference>
<evidence type="ECO:0000256" key="7">
    <source>
        <dbReference type="ARBA" id="ARBA00023172"/>
    </source>
</evidence>
<feature type="active site" evidence="9">
    <location>
        <position position="152"/>
    </location>
</feature>
<dbReference type="InterPro" id="IPR011010">
    <property type="entry name" value="DNA_brk_join_enz"/>
</dbReference>
<dbReference type="GO" id="GO:0006313">
    <property type="term" value="P:DNA transposition"/>
    <property type="evidence" value="ECO:0007669"/>
    <property type="project" value="UniProtKB-UniRule"/>
</dbReference>
<keyword evidence="3 9" id="KW-0132">Cell division</keyword>
<gene>
    <name evidence="9" type="primary">xerC</name>
    <name evidence="12" type="ORF">EOD73_07265</name>
</gene>
<dbReference type="GO" id="GO:0009037">
    <property type="term" value="F:tyrosine-based site-specific recombinase activity"/>
    <property type="evidence" value="ECO:0007669"/>
    <property type="project" value="UniProtKB-UniRule"/>
</dbReference>
<keyword evidence="2 9" id="KW-0963">Cytoplasm</keyword>
<feature type="active site" evidence="9">
    <location>
        <position position="181"/>
    </location>
</feature>
<evidence type="ECO:0000256" key="8">
    <source>
        <dbReference type="ARBA" id="ARBA00023306"/>
    </source>
</evidence>
<accession>A0A437LTM3</accession>
<dbReference type="Gene3D" id="1.10.150.130">
    <property type="match status" value="1"/>
</dbReference>
<comment type="function">
    <text evidence="9">Site-specific tyrosine recombinase, which acts by catalyzing the cutting and rejoining of the recombining DNA molecules. The XerC-XerD complex is essential to convert dimers of the bacterial chromosome into monomers to permit their segregation at cell division. It also contributes to the segregational stability of plasmids.</text>
</comment>
<sequence length="308" mass="33283">MPDAASPFDEYLTTLRVQRRLAERTLRLYADALARLQAGCEQLGLPLDQLRPAAARGLVAELHAAHLGPRSLALILSAWRGYYQWLAQQRRIDHDPLSGVKAPRAGRPLPKALAVDDAVQLAQHATAAASEDEPAALRDRCLIELLYGAGLRIGEVLALDLQPGGNGFVDLANAEAQVVGKGSKRRAVPLGAPALAAVRAWAAVRHRLARPDEPALLVGERGARLSPSQARKRLAEAAVAAGLPTHVHPHMLRHSYASHLLQSSGDLRAVQELLGHANISTTQVYTRLDWQHLAQVYDAAHPRAKGKK</sequence>
<keyword evidence="8 9" id="KW-0131">Cell cycle</keyword>
<evidence type="ECO:0000313" key="13">
    <source>
        <dbReference type="Proteomes" id="UP000288587"/>
    </source>
</evidence>
<keyword evidence="6 9" id="KW-0238">DNA-binding</keyword>
<dbReference type="InterPro" id="IPR013762">
    <property type="entry name" value="Integrase-like_cat_sf"/>
</dbReference>
<dbReference type="GO" id="GO:0005737">
    <property type="term" value="C:cytoplasm"/>
    <property type="evidence" value="ECO:0007669"/>
    <property type="project" value="UniProtKB-SubCell"/>
</dbReference>
<feature type="active site" evidence="9">
    <location>
        <position position="253"/>
    </location>
</feature>
<evidence type="ECO:0000256" key="4">
    <source>
        <dbReference type="ARBA" id="ARBA00022829"/>
    </source>
</evidence>
<dbReference type="InterPro" id="IPR002104">
    <property type="entry name" value="Integrase_catalytic"/>
</dbReference>
<dbReference type="RefSeq" id="WP_127682213.1">
    <property type="nucleotide sequence ID" value="NZ_SACM01000001.1"/>
</dbReference>
<evidence type="ECO:0000256" key="2">
    <source>
        <dbReference type="ARBA" id="ARBA00022490"/>
    </source>
</evidence>
<dbReference type="AlphaFoldDB" id="A0A437LTM3"/>
<keyword evidence="7 9" id="KW-0233">DNA recombination</keyword>
<feature type="active site" description="O-(3'-phospho-DNA)-tyrosine intermediate" evidence="9">
    <location>
        <position position="285"/>
    </location>
</feature>
<keyword evidence="5 9" id="KW-0229">DNA integration</keyword>
<evidence type="ECO:0000256" key="3">
    <source>
        <dbReference type="ARBA" id="ARBA00022618"/>
    </source>
</evidence>
<proteinExistence type="inferred from homology"/>
<dbReference type="GO" id="GO:0007059">
    <property type="term" value="P:chromosome segregation"/>
    <property type="evidence" value="ECO:0007669"/>
    <property type="project" value="UniProtKB-UniRule"/>
</dbReference>
<evidence type="ECO:0000256" key="9">
    <source>
        <dbReference type="HAMAP-Rule" id="MF_01808"/>
    </source>
</evidence>
<dbReference type="PROSITE" id="PS51898">
    <property type="entry name" value="TYR_RECOMBINASE"/>
    <property type="match status" value="1"/>
</dbReference>
<feature type="domain" description="Tyr recombinase" evidence="10">
    <location>
        <begin position="108"/>
        <end position="298"/>
    </location>
</feature>
<dbReference type="Pfam" id="PF00589">
    <property type="entry name" value="Phage_integrase"/>
    <property type="match status" value="1"/>
</dbReference>
<comment type="subcellular location">
    <subcellularLocation>
        <location evidence="1 9">Cytoplasm</location>
    </subcellularLocation>
</comment>
<dbReference type="PANTHER" id="PTHR30349:SF81">
    <property type="entry name" value="TYROSINE RECOMBINASE XERC"/>
    <property type="match status" value="1"/>
</dbReference>
<evidence type="ECO:0000259" key="11">
    <source>
        <dbReference type="PROSITE" id="PS51900"/>
    </source>
</evidence>
<comment type="caution">
    <text evidence="12">The sequence shown here is derived from an EMBL/GenBank/DDBJ whole genome shotgun (WGS) entry which is preliminary data.</text>
</comment>
<organism evidence="12 13">
    <name type="scientific">Inhella crocodyli</name>
    <dbReference type="NCBI Taxonomy" id="2499851"/>
    <lineage>
        <taxon>Bacteria</taxon>
        <taxon>Pseudomonadati</taxon>
        <taxon>Pseudomonadota</taxon>
        <taxon>Betaproteobacteria</taxon>
        <taxon>Burkholderiales</taxon>
        <taxon>Sphaerotilaceae</taxon>
        <taxon>Inhella</taxon>
    </lineage>
</organism>
<dbReference type="OrthoDB" id="9801717at2"/>
<dbReference type="InterPro" id="IPR050090">
    <property type="entry name" value="Tyrosine_recombinase_XerCD"/>
</dbReference>
<protein>
    <recommendedName>
        <fullName evidence="9">Tyrosine recombinase XerC</fullName>
    </recommendedName>
</protein>
<evidence type="ECO:0000313" key="12">
    <source>
        <dbReference type="EMBL" id="RVT88759.1"/>
    </source>
</evidence>
<evidence type="ECO:0000259" key="10">
    <source>
        <dbReference type="PROSITE" id="PS51898"/>
    </source>
</evidence>
<dbReference type="PANTHER" id="PTHR30349">
    <property type="entry name" value="PHAGE INTEGRASE-RELATED"/>
    <property type="match status" value="1"/>
</dbReference>